<comment type="caution">
    <text evidence="2">The sequence shown here is derived from an EMBL/GenBank/DDBJ whole genome shotgun (WGS) entry which is preliminary data.</text>
</comment>
<dbReference type="AlphaFoldDB" id="A0AAN7W191"/>
<gene>
    <name evidence="2" type="ORF">RI543_003605</name>
</gene>
<feature type="compositionally biased region" description="Polar residues" evidence="1">
    <location>
        <begin position="577"/>
        <end position="596"/>
    </location>
</feature>
<name>A0AAN7W191_9SACH</name>
<dbReference type="GO" id="GO:0005737">
    <property type="term" value="C:cytoplasm"/>
    <property type="evidence" value="ECO:0007669"/>
    <property type="project" value="InterPro"/>
</dbReference>
<feature type="compositionally biased region" description="Low complexity" evidence="1">
    <location>
        <begin position="535"/>
        <end position="555"/>
    </location>
</feature>
<proteinExistence type="predicted"/>
<feature type="region of interest" description="Disordered" evidence="1">
    <location>
        <begin position="669"/>
        <end position="709"/>
    </location>
</feature>
<feature type="compositionally biased region" description="Low complexity" evidence="1">
    <location>
        <begin position="604"/>
        <end position="617"/>
    </location>
</feature>
<dbReference type="PRINTS" id="PR02082">
    <property type="entry name" value="GLC7IP4"/>
</dbReference>
<feature type="region of interest" description="Disordered" evidence="1">
    <location>
        <begin position="444"/>
        <end position="472"/>
    </location>
</feature>
<organism evidence="2 3">
    <name type="scientific">Arxiozyma heterogenica</name>
    <dbReference type="NCBI Taxonomy" id="278026"/>
    <lineage>
        <taxon>Eukaryota</taxon>
        <taxon>Fungi</taxon>
        <taxon>Dikarya</taxon>
        <taxon>Ascomycota</taxon>
        <taxon>Saccharomycotina</taxon>
        <taxon>Saccharomycetes</taxon>
        <taxon>Saccharomycetales</taxon>
        <taxon>Saccharomycetaceae</taxon>
        <taxon>Arxiozyma</taxon>
    </lineage>
</organism>
<protein>
    <recommendedName>
        <fullName evidence="4">GLC7-interacting protein 4</fullName>
    </recommendedName>
</protein>
<evidence type="ECO:0008006" key="4">
    <source>
        <dbReference type="Google" id="ProtNLM"/>
    </source>
</evidence>
<keyword evidence="3" id="KW-1185">Reference proteome</keyword>
<feature type="compositionally biased region" description="Low complexity" evidence="1">
    <location>
        <begin position="454"/>
        <end position="472"/>
    </location>
</feature>
<feature type="compositionally biased region" description="Polar residues" evidence="1">
    <location>
        <begin position="671"/>
        <end position="709"/>
    </location>
</feature>
<feature type="compositionally biased region" description="Polar residues" evidence="1">
    <location>
        <begin position="618"/>
        <end position="647"/>
    </location>
</feature>
<feature type="region of interest" description="Disordered" evidence="1">
    <location>
        <begin position="515"/>
        <end position="647"/>
    </location>
</feature>
<dbReference type="Proteomes" id="UP001306508">
    <property type="component" value="Unassembled WGS sequence"/>
</dbReference>
<dbReference type="GO" id="GO:0019888">
    <property type="term" value="F:protein phosphatase regulator activity"/>
    <property type="evidence" value="ECO:0007669"/>
    <property type="project" value="InterPro"/>
</dbReference>
<sequence>MVAVAKTNFLAPLTAYDIKLIQYKDGLYRLQEVNRIIGVLEKNLQNPKLLTGNNQESKSTSNNIIIPLLNYILKLCEGHVFNIHPLIRKHYIALCQFKFYKSQDVNLPITTTFISSTFNFAIVKEDSFESHRLHIYDQNLQWKLLNYLKKLTSQTLSLYNKKLRQIQLEKTSNSNRPYELTEINSKFIIDYVEDLIRPREVPLSLDFAVLIKDRSKDTNLSSFLKLQYQVVDKFVKYFNKKVIPAIKDYYNKINQYSNKSSSFDTLPFSEYTLHRIYALLYKSFDLLSMLISLVISIYLPNKNYFHNCKTKLISKNVYQYEQILDKIDKISTEYTNQDFCNFRDDLDSFTENNINYIANDEVGINAVAVLHKKFTIKHIQLMKSDLSWVTKWASVWKYIQENIETLEEFKDYEDDQLNRMLLERRSVDKLSYLEKTTGKQQKLLDNENTLNNFSPPSTTSSSHSSKTSSRTSSLLQYKLQSEDVQILNTKAHQSVLTSKNYVSNNGTVLLSSLSSLSPKNNNKRQYADNNSTNFSLGMSPLSKSSSYPRNSSTNSPLVSRRSSIIDRVVIPTKKHVQSTTSNEKMGSSTMVAQPSKEQSKSIPRRSSSVKGRPRSSSLQTVKHTTTTKNFGMSVSNTKRSNSLEANDALNQRLVQDTMKKLMDGDLRKHITQSNQSLNLSRSKSPGGNRSRSASINSDNSMTLKLSSDEQATPKIVTEVNNNSSRIASPLSTKVKIIVTSPLKEKKDYYNHSGERLQFKESANPNSTTKQISVGLEEASDITSNAASNDNIIAKFTTPTGSERSNIVKKVRFIGVPPMLPSENPRPTKQGWYKKPAVLHYSPIPLQVNTALKQKHNLEGIVFRKSLRETVEEERKPKTLTSLDETILPKKTSSAHKFGLTLKDKFRSS</sequence>
<dbReference type="GO" id="GO:0008157">
    <property type="term" value="F:protein phosphatase 1 binding"/>
    <property type="evidence" value="ECO:0007669"/>
    <property type="project" value="InterPro"/>
</dbReference>
<dbReference type="InterPro" id="IPR026241">
    <property type="entry name" value="GIP4"/>
</dbReference>
<reference evidence="3" key="1">
    <citation type="submission" date="2023-07" db="EMBL/GenBank/DDBJ databases">
        <title>A draft genome of Kazachstania heterogenica Y-27499.</title>
        <authorList>
            <person name="Donic C."/>
            <person name="Kralova J.S."/>
            <person name="Fidel L."/>
            <person name="Ben-Dor S."/>
            <person name="Jung S."/>
        </authorList>
    </citation>
    <scope>NUCLEOTIDE SEQUENCE [LARGE SCALE GENOMIC DNA]</scope>
    <source>
        <strain evidence="3">Y27499</strain>
    </source>
</reference>
<feature type="compositionally biased region" description="Polar residues" evidence="1">
    <location>
        <begin position="518"/>
        <end position="534"/>
    </location>
</feature>
<evidence type="ECO:0000313" key="3">
    <source>
        <dbReference type="Proteomes" id="UP001306508"/>
    </source>
</evidence>
<evidence type="ECO:0000313" key="2">
    <source>
        <dbReference type="EMBL" id="KAK5778986.1"/>
    </source>
</evidence>
<dbReference type="EMBL" id="JAWIZZ010000048">
    <property type="protein sequence ID" value="KAK5778986.1"/>
    <property type="molecule type" value="Genomic_DNA"/>
</dbReference>
<evidence type="ECO:0000256" key="1">
    <source>
        <dbReference type="SAM" id="MobiDB-lite"/>
    </source>
</evidence>
<accession>A0AAN7W191</accession>